<comment type="subcellular location">
    <subcellularLocation>
        <location evidence="1">Nucleus</location>
    </subcellularLocation>
</comment>
<organism evidence="14 15">
    <name type="scientific">Pristionchus mayeri</name>
    <dbReference type="NCBI Taxonomy" id="1317129"/>
    <lineage>
        <taxon>Eukaryota</taxon>
        <taxon>Metazoa</taxon>
        <taxon>Ecdysozoa</taxon>
        <taxon>Nematoda</taxon>
        <taxon>Chromadorea</taxon>
        <taxon>Rhabditida</taxon>
        <taxon>Rhabditina</taxon>
        <taxon>Diplogasteromorpha</taxon>
        <taxon>Diplogasteroidea</taxon>
        <taxon>Neodiplogasteridae</taxon>
        <taxon>Pristionchus</taxon>
    </lineage>
</organism>
<keyword evidence="3" id="KW-0808">Transferase</keyword>
<feature type="region of interest" description="Disordered" evidence="12">
    <location>
        <begin position="241"/>
        <end position="268"/>
    </location>
</feature>
<feature type="domain" description="DTW" evidence="13">
    <location>
        <begin position="48"/>
        <end position="239"/>
    </location>
</feature>
<protein>
    <recommendedName>
        <fullName evidence="9">tRNA-uridine aminocarboxypropyltransferase 1</fullName>
        <ecNumber evidence="2">2.5.1.25</ecNumber>
    </recommendedName>
    <alternativeName>
        <fullName evidence="10">DTW domain-containing protein 1</fullName>
    </alternativeName>
</protein>
<evidence type="ECO:0000256" key="9">
    <source>
        <dbReference type="ARBA" id="ARBA00039242"/>
    </source>
</evidence>
<dbReference type="EC" id="2.5.1.25" evidence="2"/>
<dbReference type="GO" id="GO:0006400">
    <property type="term" value="P:tRNA modification"/>
    <property type="evidence" value="ECO:0007669"/>
    <property type="project" value="TreeGrafter"/>
</dbReference>
<comment type="similarity">
    <text evidence="8">Belongs to the TDD superfamily. DTWD1 family.</text>
</comment>
<keyword evidence="5" id="KW-0819">tRNA processing</keyword>
<proteinExistence type="inferred from homology"/>
<evidence type="ECO:0000256" key="11">
    <source>
        <dbReference type="ARBA" id="ARBA00048718"/>
    </source>
</evidence>
<keyword evidence="6" id="KW-0539">Nucleus</keyword>
<dbReference type="GO" id="GO:0005634">
    <property type="term" value="C:nucleus"/>
    <property type="evidence" value="ECO:0007669"/>
    <property type="project" value="UniProtKB-SubCell"/>
</dbReference>
<comment type="catalytic activity">
    <reaction evidence="11">
        <text>a uridine in tRNA + S-adenosyl-L-methionine = a 3-[(3S)-3-amino-3-carboxypropyl]uridine in tRNA + S-methyl-5'-thioadenosine + H(+)</text>
        <dbReference type="Rhea" id="RHEA:62432"/>
        <dbReference type="Rhea" id="RHEA-COMP:13339"/>
        <dbReference type="Rhea" id="RHEA-COMP:16092"/>
        <dbReference type="ChEBI" id="CHEBI:15378"/>
        <dbReference type="ChEBI" id="CHEBI:17509"/>
        <dbReference type="ChEBI" id="CHEBI:59789"/>
        <dbReference type="ChEBI" id="CHEBI:65315"/>
        <dbReference type="ChEBI" id="CHEBI:82930"/>
        <dbReference type="EC" id="2.5.1.25"/>
    </reaction>
</comment>
<evidence type="ECO:0000256" key="6">
    <source>
        <dbReference type="ARBA" id="ARBA00023242"/>
    </source>
</evidence>
<evidence type="ECO:0000256" key="2">
    <source>
        <dbReference type="ARBA" id="ARBA00012386"/>
    </source>
</evidence>
<accession>A0AAN4YYY2</accession>
<evidence type="ECO:0000256" key="3">
    <source>
        <dbReference type="ARBA" id="ARBA00022679"/>
    </source>
</evidence>
<dbReference type="PANTHER" id="PTHR15627:SF8">
    <property type="entry name" value="TRNA-URIDINE AMINOCARBOXYPROPYLTRANSFERASE 1"/>
    <property type="match status" value="1"/>
</dbReference>
<evidence type="ECO:0000313" key="14">
    <source>
        <dbReference type="EMBL" id="GMR30826.1"/>
    </source>
</evidence>
<comment type="function">
    <text evidence="7">Catalyzes the formation of 3-(3-amino-3-carboxypropyl)uridine (acp3U) at position 20 in the D-loop of several cytoplasmic tRNAs (acp3U(20)).</text>
</comment>
<dbReference type="Proteomes" id="UP001328107">
    <property type="component" value="Unassembled WGS sequence"/>
</dbReference>
<name>A0AAN4YYY2_9BILA</name>
<dbReference type="GO" id="GO:0016432">
    <property type="term" value="F:tRNA-uridine aminocarboxypropyltransferase activity"/>
    <property type="evidence" value="ECO:0007669"/>
    <property type="project" value="UniProtKB-EC"/>
</dbReference>
<evidence type="ECO:0000256" key="5">
    <source>
        <dbReference type="ARBA" id="ARBA00022694"/>
    </source>
</evidence>
<reference evidence="15" key="1">
    <citation type="submission" date="2022-10" db="EMBL/GenBank/DDBJ databases">
        <title>Genome assembly of Pristionchus species.</title>
        <authorList>
            <person name="Yoshida K."/>
            <person name="Sommer R.J."/>
        </authorList>
    </citation>
    <scope>NUCLEOTIDE SEQUENCE [LARGE SCALE GENOMIC DNA]</scope>
    <source>
        <strain evidence="15">RS5460</strain>
    </source>
</reference>
<dbReference type="PANTHER" id="PTHR15627">
    <property type="entry name" value="NATURAL KILLER CELL-SPECIFIC ANTIGEN KLIP1"/>
    <property type="match status" value="1"/>
</dbReference>
<gene>
    <name evidence="14" type="ORF">PMAYCL1PPCAC_01021</name>
</gene>
<dbReference type="AlphaFoldDB" id="A0AAN4YYY2"/>
<evidence type="ECO:0000256" key="10">
    <source>
        <dbReference type="ARBA" id="ARBA00042508"/>
    </source>
</evidence>
<comment type="caution">
    <text evidence="14">The sequence shown here is derived from an EMBL/GenBank/DDBJ whole genome shotgun (WGS) entry which is preliminary data.</text>
</comment>
<feature type="non-terminal residue" evidence="14">
    <location>
        <position position="1"/>
    </location>
</feature>
<evidence type="ECO:0000256" key="1">
    <source>
        <dbReference type="ARBA" id="ARBA00004123"/>
    </source>
</evidence>
<keyword evidence="4" id="KW-0949">S-adenosyl-L-methionine</keyword>
<evidence type="ECO:0000256" key="4">
    <source>
        <dbReference type="ARBA" id="ARBA00022691"/>
    </source>
</evidence>
<dbReference type="Pfam" id="PF03942">
    <property type="entry name" value="DTW"/>
    <property type="match status" value="1"/>
</dbReference>
<dbReference type="InterPro" id="IPR051521">
    <property type="entry name" value="tRNA_Mod/Golgi_Maint"/>
</dbReference>
<evidence type="ECO:0000256" key="12">
    <source>
        <dbReference type="SAM" id="MobiDB-lite"/>
    </source>
</evidence>
<dbReference type="EMBL" id="BTRK01000001">
    <property type="protein sequence ID" value="GMR30826.1"/>
    <property type="molecule type" value="Genomic_DNA"/>
</dbReference>
<evidence type="ECO:0000313" key="15">
    <source>
        <dbReference type="Proteomes" id="UP001328107"/>
    </source>
</evidence>
<sequence>EHTVGSRYRLIRMSRVTVESLSGLTPIDTLPSPEELGKKSCDKCKRNRMYFCYDCRVPMDGVPTPTVTLPCRLDVVKHKKEKNSKSTAIHAKIVAPSQTRVFDAPDAEDLEDYGSGEGEDGWTVLVFPSENATSIEEFTATKGKIARFVVIDCTWFQVGVMTRLPQLKNLPCVSLRAYSTAFWRPQHNHDDSHLATIEAIYYAMREYQELGLKKAYKGEFDDLLFWFFVTMGKVDAMKEMKEERRKRQLEEGGKEEEQGEKKERSTAE</sequence>
<keyword evidence="15" id="KW-1185">Reference proteome</keyword>
<dbReference type="InterPro" id="IPR005636">
    <property type="entry name" value="DTW"/>
</dbReference>
<evidence type="ECO:0000256" key="7">
    <source>
        <dbReference type="ARBA" id="ARBA00037050"/>
    </source>
</evidence>
<dbReference type="SMART" id="SM01144">
    <property type="entry name" value="DTW"/>
    <property type="match status" value="1"/>
</dbReference>
<evidence type="ECO:0000256" key="8">
    <source>
        <dbReference type="ARBA" id="ARBA00038290"/>
    </source>
</evidence>
<evidence type="ECO:0000259" key="13">
    <source>
        <dbReference type="SMART" id="SM01144"/>
    </source>
</evidence>